<evidence type="ECO:0000313" key="6">
    <source>
        <dbReference type="EMBL" id="MFC6199637.1"/>
    </source>
</evidence>
<feature type="domain" description="Response regulatory" evidence="4">
    <location>
        <begin position="155"/>
        <end position="269"/>
    </location>
</feature>
<dbReference type="EC" id="2.7.7.65" evidence="1"/>
<evidence type="ECO:0000313" key="7">
    <source>
        <dbReference type="Proteomes" id="UP001596303"/>
    </source>
</evidence>
<dbReference type="Gene3D" id="3.30.70.270">
    <property type="match status" value="1"/>
</dbReference>
<dbReference type="SUPFAM" id="SSF55073">
    <property type="entry name" value="Nucleotide cyclase"/>
    <property type="match status" value="1"/>
</dbReference>
<feature type="modified residue" description="4-aspartylphosphate" evidence="3">
    <location>
        <position position="53"/>
    </location>
</feature>
<accession>A0ABW1SDJ2</accession>
<feature type="domain" description="Response regulatory" evidence="4">
    <location>
        <begin position="4"/>
        <end position="120"/>
    </location>
</feature>
<evidence type="ECO:0000256" key="1">
    <source>
        <dbReference type="ARBA" id="ARBA00012528"/>
    </source>
</evidence>
<organism evidence="6 7">
    <name type="scientific">Ponticaulis profundi</name>
    <dbReference type="NCBI Taxonomy" id="2665222"/>
    <lineage>
        <taxon>Bacteria</taxon>
        <taxon>Pseudomonadati</taxon>
        <taxon>Pseudomonadota</taxon>
        <taxon>Alphaproteobacteria</taxon>
        <taxon>Hyphomonadales</taxon>
        <taxon>Hyphomonadaceae</taxon>
        <taxon>Ponticaulis</taxon>
    </lineage>
</organism>
<dbReference type="RefSeq" id="WP_377380862.1">
    <property type="nucleotide sequence ID" value="NZ_JBHSSW010000066.1"/>
</dbReference>
<dbReference type="SMART" id="SM00448">
    <property type="entry name" value="REC"/>
    <property type="match status" value="2"/>
</dbReference>
<dbReference type="SMART" id="SM00267">
    <property type="entry name" value="GGDEF"/>
    <property type="match status" value="1"/>
</dbReference>
<dbReference type="Gene3D" id="3.40.50.2300">
    <property type="match status" value="2"/>
</dbReference>
<dbReference type="CDD" id="cd01949">
    <property type="entry name" value="GGDEF"/>
    <property type="match status" value="1"/>
</dbReference>
<dbReference type="EMBL" id="JBHSSW010000066">
    <property type="protein sequence ID" value="MFC6199637.1"/>
    <property type="molecule type" value="Genomic_DNA"/>
</dbReference>
<dbReference type="Pfam" id="PF00072">
    <property type="entry name" value="Response_reg"/>
    <property type="match status" value="2"/>
</dbReference>
<dbReference type="SUPFAM" id="SSF52172">
    <property type="entry name" value="CheY-like"/>
    <property type="match status" value="2"/>
</dbReference>
<dbReference type="Proteomes" id="UP001596303">
    <property type="component" value="Unassembled WGS sequence"/>
</dbReference>
<keyword evidence="3" id="KW-0597">Phosphoprotein</keyword>
<feature type="domain" description="GGDEF" evidence="5">
    <location>
        <begin position="319"/>
        <end position="454"/>
    </location>
</feature>
<dbReference type="NCBIfam" id="TIGR00254">
    <property type="entry name" value="GGDEF"/>
    <property type="match status" value="1"/>
</dbReference>
<dbReference type="InterPro" id="IPR043128">
    <property type="entry name" value="Rev_trsase/Diguanyl_cyclase"/>
</dbReference>
<evidence type="ECO:0000256" key="2">
    <source>
        <dbReference type="ARBA" id="ARBA00034247"/>
    </source>
</evidence>
<keyword evidence="7" id="KW-1185">Reference proteome</keyword>
<sequence length="454" mass="50350">MSAHVLVADDILANRKLLQAKLSHEYFQVSTACNGQEAVDLARALQPDIILLDVMMPVMDGFEACEILKADRSTQHIPIVMVTALGDREHRLKGLSAGADDFLTKPVDDFALLSRVRALTKYKLVMDELRSREASGRRMGVIEGDDPNGQMSPARILIVDDNERQARRISLALKDDHLPMTIQEAGGLSGNKNTGIDLLILSLESKSFDPLRICAHFKTAIGTRDLPILVIADFEDEARGMRALELGASDIIMRPIDTEELSARVKTQVRKKRYVDAMRRRLDESMELAITDQLTGLYNRRHMLNQLGQFLNRANRGDGPLSVFIADIDHFKSVNDTYGHDVGDEVLKQFAERMRENVRPADIPCRQGGEEFVVIMPNTAGDVASSVAERVRRHVCGEPFRIDSGKGRLDVTVSLGVATTLSAGETEDDVIKRADEALYEAKHAGRNQVKSRAA</sequence>
<dbReference type="CDD" id="cd17538">
    <property type="entry name" value="REC_D1_PleD-like"/>
    <property type="match status" value="1"/>
</dbReference>
<comment type="caution">
    <text evidence="3">Lacks conserved residue(s) required for the propagation of feature annotation.</text>
</comment>
<dbReference type="InterPro" id="IPR050469">
    <property type="entry name" value="Diguanylate_Cyclase"/>
</dbReference>
<reference evidence="7" key="1">
    <citation type="journal article" date="2019" name="Int. J. Syst. Evol. Microbiol.">
        <title>The Global Catalogue of Microorganisms (GCM) 10K type strain sequencing project: providing services to taxonomists for standard genome sequencing and annotation.</title>
        <authorList>
            <consortium name="The Broad Institute Genomics Platform"/>
            <consortium name="The Broad Institute Genome Sequencing Center for Infectious Disease"/>
            <person name="Wu L."/>
            <person name="Ma J."/>
        </authorList>
    </citation>
    <scope>NUCLEOTIDE SEQUENCE [LARGE SCALE GENOMIC DNA]</scope>
    <source>
        <strain evidence="7">CGMCC-1.15741</strain>
    </source>
</reference>
<dbReference type="Pfam" id="PF00990">
    <property type="entry name" value="GGDEF"/>
    <property type="match status" value="1"/>
</dbReference>
<name>A0ABW1SDJ2_9PROT</name>
<evidence type="ECO:0000256" key="3">
    <source>
        <dbReference type="PROSITE-ProRule" id="PRU00169"/>
    </source>
</evidence>
<evidence type="ECO:0000259" key="5">
    <source>
        <dbReference type="PROSITE" id="PS50887"/>
    </source>
</evidence>
<comment type="caution">
    <text evidence="6">The sequence shown here is derived from an EMBL/GenBank/DDBJ whole genome shotgun (WGS) entry which is preliminary data.</text>
</comment>
<dbReference type="PANTHER" id="PTHR45138">
    <property type="entry name" value="REGULATORY COMPONENTS OF SENSORY TRANSDUCTION SYSTEM"/>
    <property type="match status" value="1"/>
</dbReference>
<evidence type="ECO:0000259" key="4">
    <source>
        <dbReference type="PROSITE" id="PS50110"/>
    </source>
</evidence>
<gene>
    <name evidence="6" type="ORF">ACFQDM_16265</name>
</gene>
<dbReference type="InterPro" id="IPR000160">
    <property type="entry name" value="GGDEF_dom"/>
</dbReference>
<dbReference type="PROSITE" id="PS50887">
    <property type="entry name" value="GGDEF"/>
    <property type="match status" value="1"/>
</dbReference>
<comment type="catalytic activity">
    <reaction evidence="2">
        <text>2 GTP = 3',3'-c-di-GMP + 2 diphosphate</text>
        <dbReference type="Rhea" id="RHEA:24898"/>
        <dbReference type="ChEBI" id="CHEBI:33019"/>
        <dbReference type="ChEBI" id="CHEBI:37565"/>
        <dbReference type="ChEBI" id="CHEBI:58805"/>
        <dbReference type="EC" id="2.7.7.65"/>
    </reaction>
</comment>
<dbReference type="InterPro" id="IPR001789">
    <property type="entry name" value="Sig_transdc_resp-reg_receiver"/>
</dbReference>
<dbReference type="NCBIfam" id="NF007135">
    <property type="entry name" value="PRK09581.1"/>
    <property type="match status" value="1"/>
</dbReference>
<dbReference type="InterPro" id="IPR011006">
    <property type="entry name" value="CheY-like_superfamily"/>
</dbReference>
<dbReference type="PANTHER" id="PTHR45138:SF9">
    <property type="entry name" value="DIGUANYLATE CYCLASE DGCM-RELATED"/>
    <property type="match status" value="1"/>
</dbReference>
<dbReference type="InterPro" id="IPR029787">
    <property type="entry name" value="Nucleotide_cyclase"/>
</dbReference>
<dbReference type="PROSITE" id="PS50110">
    <property type="entry name" value="RESPONSE_REGULATORY"/>
    <property type="match status" value="2"/>
</dbReference>
<proteinExistence type="predicted"/>
<protein>
    <recommendedName>
        <fullName evidence="1">diguanylate cyclase</fullName>
        <ecNumber evidence="1">2.7.7.65</ecNumber>
    </recommendedName>
</protein>